<comment type="caution">
    <text evidence="2">The sequence shown here is derived from an EMBL/GenBank/DDBJ whole genome shotgun (WGS) entry which is preliminary data.</text>
</comment>
<dbReference type="EMBL" id="SBBW01000024">
    <property type="protein sequence ID" value="RWU13421.1"/>
    <property type="molecule type" value="Genomic_DNA"/>
</dbReference>
<dbReference type="Proteomes" id="UP000286434">
    <property type="component" value="Unassembled WGS sequence"/>
</dbReference>
<evidence type="ECO:0000259" key="1">
    <source>
        <dbReference type="Pfam" id="PF13333"/>
    </source>
</evidence>
<dbReference type="GO" id="GO:0015074">
    <property type="term" value="P:DNA integration"/>
    <property type="evidence" value="ECO:0007669"/>
    <property type="project" value="InterPro"/>
</dbReference>
<feature type="domain" description="Integrase catalytic" evidence="1">
    <location>
        <begin position="11"/>
        <end position="45"/>
    </location>
</feature>
<proteinExistence type="predicted"/>
<reference evidence="2 3" key="1">
    <citation type="submission" date="2019-01" db="EMBL/GenBank/DDBJ databases">
        <title>Anoxybacillus flavithermus in powdered infant formula.</title>
        <authorList>
            <person name="Rhee M.S."/>
            <person name="Choi I.-G."/>
            <person name="Cho T.J."/>
            <person name="Park B."/>
        </authorList>
    </citation>
    <scope>NUCLEOTIDE SEQUENCE [LARGE SCALE GENOMIC DNA]</scope>
    <source>
        <strain evidence="2 3">FHS-PPAM212</strain>
    </source>
</reference>
<evidence type="ECO:0000313" key="3">
    <source>
        <dbReference type="Proteomes" id="UP000286434"/>
    </source>
</evidence>
<evidence type="ECO:0000313" key="2">
    <source>
        <dbReference type="EMBL" id="RWU13421.1"/>
    </source>
</evidence>
<protein>
    <recommendedName>
        <fullName evidence="1">Integrase catalytic domain-containing protein</fullName>
    </recommendedName>
</protein>
<name>A0AAX2A102_9BACL</name>
<gene>
    <name evidence="2" type="ORF">EA138_07680</name>
</gene>
<sequence>MLLFRPTKVRNMSYQAIQEYIHFYNHSRFQEKFNGLSPIEYREKTAA</sequence>
<dbReference type="InterPro" id="IPR001584">
    <property type="entry name" value="Integrase_cat-core"/>
</dbReference>
<dbReference type="Pfam" id="PF13333">
    <property type="entry name" value="rve_2"/>
    <property type="match status" value="1"/>
</dbReference>
<accession>A0AAX2A102</accession>
<organism evidence="2 3">
    <name type="scientific">Anoxybacillus flavithermus</name>
    <dbReference type="NCBI Taxonomy" id="33934"/>
    <lineage>
        <taxon>Bacteria</taxon>
        <taxon>Bacillati</taxon>
        <taxon>Bacillota</taxon>
        <taxon>Bacilli</taxon>
        <taxon>Bacillales</taxon>
        <taxon>Anoxybacillaceae</taxon>
        <taxon>Anoxybacillus</taxon>
    </lineage>
</organism>
<dbReference type="AlphaFoldDB" id="A0AAX2A102"/>